<sequence length="38" mass="3725">MGLTAAERPVPGALRAAYWEDASQPSANAIAAIAAAAA</sequence>
<protein>
    <submittedName>
        <fullName evidence="1">Uncharacterized protein</fullName>
    </submittedName>
</protein>
<gene>
    <name evidence="1" type="ORF">GLE_0371</name>
</gene>
<evidence type="ECO:0000313" key="1">
    <source>
        <dbReference type="EMBL" id="ALN55729.1"/>
    </source>
</evidence>
<evidence type="ECO:0000313" key="2">
    <source>
        <dbReference type="Proteomes" id="UP000061569"/>
    </source>
</evidence>
<dbReference type="Proteomes" id="UP000061569">
    <property type="component" value="Chromosome"/>
</dbReference>
<proteinExistence type="predicted"/>
<name>A0A0S2DBB5_LYSEN</name>
<dbReference type="KEGG" id="lez:GLE_0371"/>
<dbReference type="PATRIC" id="fig|69.6.peg.368"/>
<dbReference type="AlphaFoldDB" id="A0A0S2DBB5"/>
<organism evidence="1 2">
    <name type="scientific">Lysobacter enzymogenes</name>
    <dbReference type="NCBI Taxonomy" id="69"/>
    <lineage>
        <taxon>Bacteria</taxon>
        <taxon>Pseudomonadati</taxon>
        <taxon>Pseudomonadota</taxon>
        <taxon>Gammaproteobacteria</taxon>
        <taxon>Lysobacterales</taxon>
        <taxon>Lysobacteraceae</taxon>
        <taxon>Lysobacter</taxon>
    </lineage>
</organism>
<reference evidence="1 2" key="1">
    <citation type="submission" date="2015-11" db="EMBL/GenBank/DDBJ databases">
        <title>Genome sequences of Lysobacter enzymogenes strain C3 and Lysobacter antibioticus ATCC 29479.</title>
        <authorList>
            <person name="Kobayashi D.Y."/>
        </authorList>
    </citation>
    <scope>NUCLEOTIDE SEQUENCE [LARGE SCALE GENOMIC DNA]</scope>
    <source>
        <strain evidence="1 2">C3</strain>
    </source>
</reference>
<dbReference type="EMBL" id="CP013140">
    <property type="protein sequence ID" value="ALN55729.1"/>
    <property type="molecule type" value="Genomic_DNA"/>
</dbReference>
<accession>A0A0S2DBB5</accession>